<protein>
    <submittedName>
        <fullName evidence="1">DUF4926 domain-containing protein</fullName>
    </submittedName>
</protein>
<proteinExistence type="predicted"/>
<accession>A0ABS5ZNV6</accession>
<evidence type="ECO:0000313" key="2">
    <source>
        <dbReference type="Proteomes" id="UP001197028"/>
    </source>
</evidence>
<name>A0ABS5ZNV6_9PROT</name>
<comment type="caution">
    <text evidence="1">The sequence shown here is derived from an EMBL/GenBank/DDBJ whole genome shotgun (WGS) entry which is preliminary data.</text>
</comment>
<reference evidence="1 2" key="1">
    <citation type="journal article" date="2021" name="ISME J.">
        <title>Genomic evolution of the class Acidithiobacillia: deep-branching Proteobacteria living in extreme acidic conditions.</title>
        <authorList>
            <person name="Moya-Beltran A."/>
            <person name="Beard S."/>
            <person name="Rojas-Villalobos C."/>
            <person name="Issotta F."/>
            <person name="Gallardo Y."/>
            <person name="Ulloa R."/>
            <person name="Giaveno A."/>
            <person name="Degli Esposti M."/>
            <person name="Johnson D.B."/>
            <person name="Quatrini R."/>
        </authorList>
    </citation>
    <scope>NUCLEOTIDE SEQUENCE [LARGE SCALE GENOMIC DNA]</scope>
    <source>
        <strain evidence="1 2">ATCC 19703</strain>
    </source>
</reference>
<sequence>MNQKFVKGDMETMIIIHDDSKVFKVEFVMLSSDPFGVLTLAEDEIRPVSARDVPHVREL</sequence>
<organism evidence="1 2">
    <name type="scientific">Acidithiobacillus concretivorus</name>
    <dbReference type="NCBI Taxonomy" id="3063952"/>
    <lineage>
        <taxon>Bacteria</taxon>
        <taxon>Pseudomonadati</taxon>
        <taxon>Pseudomonadota</taxon>
        <taxon>Acidithiobacillia</taxon>
        <taxon>Acidithiobacillales</taxon>
        <taxon>Acidithiobacillaceae</taxon>
        <taxon>Acidithiobacillus</taxon>
    </lineage>
</organism>
<evidence type="ECO:0000313" key="1">
    <source>
        <dbReference type="EMBL" id="MBU2738295.1"/>
    </source>
</evidence>
<dbReference type="EMBL" id="JABELD010000037">
    <property type="protein sequence ID" value="MBU2738295.1"/>
    <property type="molecule type" value="Genomic_DNA"/>
</dbReference>
<gene>
    <name evidence="1" type="ORF">HJG40_05725</name>
</gene>
<dbReference type="Proteomes" id="UP001197028">
    <property type="component" value="Unassembled WGS sequence"/>
</dbReference>
<keyword evidence="2" id="KW-1185">Reference proteome</keyword>